<feature type="domain" description="TrmE-type G" evidence="6">
    <location>
        <begin position="259"/>
        <end position="453"/>
    </location>
</feature>
<dbReference type="CDD" id="cd14858">
    <property type="entry name" value="TrmE_N"/>
    <property type="match status" value="1"/>
</dbReference>
<accession>A0A210QZ91</accession>
<dbReference type="GO" id="GO:0030488">
    <property type="term" value="P:tRNA methylation"/>
    <property type="evidence" value="ECO:0007669"/>
    <property type="project" value="TreeGrafter"/>
</dbReference>
<dbReference type="Pfam" id="PF01926">
    <property type="entry name" value="MMR_HSR1"/>
    <property type="match status" value="1"/>
</dbReference>
<evidence type="ECO:0000256" key="5">
    <source>
        <dbReference type="ARBA" id="ARBA00023134"/>
    </source>
</evidence>
<dbReference type="InterPro" id="IPR025867">
    <property type="entry name" value="MnmE_helical"/>
</dbReference>
<reference evidence="7 8" key="1">
    <citation type="journal article" date="2017" name="Nat. Ecol. Evol.">
        <title>Scallop genome provides insights into evolution of bilaterian karyotype and development.</title>
        <authorList>
            <person name="Wang S."/>
            <person name="Zhang J."/>
            <person name="Jiao W."/>
            <person name="Li J."/>
            <person name="Xun X."/>
            <person name="Sun Y."/>
            <person name="Guo X."/>
            <person name="Huan P."/>
            <person name="Dong B."/>
            <person name="Zhang L."/>
            <person name="Hu X."/>
            <person name="Sun X."/>
            <person name="Wang J."/>
            <person name="Zhao C."/>
            <person name="Wang Y."/>
            <person name="Wang D."/>
            <person name="Huang X."/>
            <person name="Wang R."/>
            <person name="Lv J."/>
            <person name="Li Y."/>
            <person name="Zhang Z."/>
            <person name="Liu B."/>
            <person name="Lu W."/>
            <person name="Hui Y."/>
            <person name="Liang J."/>
            <person name="Zhou Z."/>
            <person name="Hou R."/>
            <person name="Li X."/>
            <person name="Liu Y."/>
            <person name="Li H."/>
            <person name="Ning X."/>
            <person name="Lin Y."/>
            <person name="Zhao L."/>
            <person name="Xing Q."/>
            <person name="Dou J."/>
            <person name="Li Y."/>
            <person name="Mao J."/>
            <person name="Guo H."/>
            <person name="Dou H."/>
            <person name="Li T."/>
            <person name="Mu C."/>
            <person name="Jiang W."/>
            <person name="Fu Q."/>
            <person name="Fu X."/>
            <person name="Miao Y."/>
            <person name="Liu J."/>
            <person name="Yu Q."/>
            <person name="Li R."/>
            <person name="Liao H."/>
            <person name="Li X."/>
            <person name="Kong Y."/>
            <person name="Jiang Z."/>
            <person name="Chourrout D."/>
            <person name="Li R."/>
            <person name="Bao Z."/>
        </authorList>
    </citation>
    <scope>NUCLEOTIDE SEQUENCE [LARGE SCALE GENOMIC DNA]</scope>
    <source>
        <strain evidence="7 8">PY_sf001</strain>
    </source>
</reference>
<dbReference type="GO" id="GO:0002098">
    <property type="term" value="P:tRNA wobble uridine modification"/>
    <property type="evidence" value="ECO:0007669"/>
    <property type="project" value="TreeGrafter"/>
</dbReference>
<dbReference type="SUPFAM" id="SSF52540">
    <property type="entry name" value="P-loop containing nucleoside triphosphate hydrolases"/>
    <property type="match status" value="1"/>
</dbReference>
<dbReference type="InterPro" id="IPR027368">
    <property type="entry name" value="MnmE_dom2"/>
</dbReference>
<dbReference type="InterPro" id="IPR018948">
    <property type="entry name" value="GTP-bd_TrmE_N"/>
</dbReference>
<evidence type="ECO:0000259" key="6">
    <source>
        <dbReference type="PROSITE" id="PS51709"/>
    </source>
</evidence>
<dbReference type="InterPro" id="IPR031168">
    <property type="entry name" value="G_TrmE"/>
</dbReference>
<dbReference type="Pfam" id="PF12631">
    <property type="entry name" value="MnmE_helical"/>
    <property type="match status" value="1"/>
</dbReference>
<dbReference type="SUPFAM" id="SSF116878">
    <property type="entry name" value="TrmE connector domain"/>
    <property type="match status" value="1"/>
</dbReference>
<dbReference type="FunFam" id="3.30.1360.120:FF:000007">
    <property type="entry name" value="tRNA modification GTPase GTPBP3, mitochondrial"/>
    <property type="match status" value="1"/>
</dbReference>
<keyword evidence="4" id="KW-0547">Nucleotide-binding</keyword>
<dbReference type="Pfam" id="PF10396">
    <property type="entry name" value="TrmE_N"/>
    <property type="match status" value="1"/>
</dbReference>
<dbReference type="OrthoDB" id="188276at2759"/>
<evidence type="ECO:0000256" key="3">
    <source>
        <dbReference type="ARBA" id="ARBA00022694"/>
    </source>
</evidence>
<evidence type="ECO:0000313" key="7">
    <source>
        <dbReference type="EMBL" id="OWF53951.1"/>
    </source>
</evidence>
<dbReference type="InterPro" id="IPR004520">
    <property type="entry name" value="GTPase_MnmE"/>
</dbReference>
<dbReference type="STRING" id="6573.A0A210QZ91"/>
<dbReference type="GO" id="GO:0005739">
    <property type="term" value="C:mitochondrion"/>
    <property type="evidence" value="ECO:0007669"/>
    <property type="project" value="UniProtKB-SubCell"/>
</dbReference>
<proteinExistence type="inferred from homology"/>
<dbReference type="InterPro" id="IPR005225">
    <property type="entry name" value="Small_GTP-bd"/>
</dbReference>
<evidence type="ECO:0000256" key="2">
    <source>
        <dbReference type="ARBA" id="ARBA00011043"/>
    </source>
</evidence>
<dbReference type="NCBIfam" id="NF003661">
    <property type="entry name" value="PRK05291.1-3"/>
    <property type="match status" value="1"/>
</dbReference>
<evidence type="ECO:0000256" key="1">
    <source>
        <dbReference type="ARBA" id="ARBA00004173"/>
    </source>
</evidence>
<dbReference type="NCBIfam" id="TIGR00231">
    <property type="entry name" value="small_GTP"/>
    <property type="match status" value="1"/>
</dbReference>
<dbReference type="InterPro" id="IPR006073">
    <property type="entry name" value="GTP-bd"/>
</dbReference>
<organism evidence="7 8">
    <name type="scientific">Mizuhopecten yessoensis</name>
    <name type="common">Japanese scallop</name>
    <name type="synonym">Patinopecten yessoensis</name>
    <dbReference type="NCBI Taxonomy" id="6573"/>
    <lineage>
        <taxon>Eukaryota</taxon>
        <taxon>Metazoa</taxon>
        <taxon>Spiralia</taxon>
        <taxon>Lophotrochozoa</taxon>
        <taxon>Mollusca</taxon>
        <taxon>Bivalvia</taxon>
        <taxon>Autobranchia</taxon>
        <taxon>Pteriomorphia</taxon>
        <taxon>Pectinida</taxon>
        <taxon>Pectinoidea</taxon>
        <taxon>Pectinidae</taxon>
        <taxon>Mizuhopecten</taxon>
    </lineage>
</organism>
<dbReference type="Gene3D" id="3.30.1360.120">
    <property type="entry name" value="Probable tRNA modification gtpase trme, domain 1"/>
    <property type="match status" value="1"/>
</dbReference>
<dbReference type="Proteomes" id="UP000242188">
    <property type="component" value="Unassembled WGS sequence"/>
</dbReference>
<dbReference type="AlphaFoldDB" id="A0A210QZ91"/>
<gene>
    <name evidence="7" type="ORF">KP79_PYT15370</name>
</gene>
<dbReference type="GO" id="GO:0005525">
    <property type="term" value="F:GTP binding"/>
    <property type="evidence" value="ECO:0007669"/>
    <property type="project" value="UniProtKB-KW"/>
</dbReference>
<dbReference type="PANTHER" id="PTHR42714">
    <property type="entry name" value="TRNA MODIFICATION GTPASE GTPBP3"/>
    <property type="match status" value="1"/>
</dbReference>
<protein>
    <submittedName>
        <fullName evidence="7">tRNA modification GTPase GTPBP3, mitochondrial</fullName>
    </submittedName>
</protein>
<name>A0A210QZ91_MIZYE</name>
<dbReference type="Gene3D" id="1.20.120.430">
    <property type="entry name" value="tRNA modification GTPase MnmE domain 2"/>
    <property type="match status" value="1"/>
</dbReference>
<keyword evidence="5" id="KW-0342">GTP-binding</keyword>
<dbReference type="InterPro" id="IPR027417">
    <property type="entry name" value="P-loop_NTPase"/>
</dbReference>
<comment type="similarity">
    <text evidence="2">Belongs to the TRAFAC class TrmE-Era-EngA-EngB-Septin-like GTPase superfamily. TrmE GTPase family.</text>
</comment>
<sequence length="530" mass="58704">MKVSFHGLYKLVIQSFPNSQHVLLLKRSKISCCRYRIFCSQCSDTIFALSSGHEKCGVAVIRVSGPRSESSLKALCRTEKLPKPRFTHLRKLFNPVTLEPIDKGLVIWFPGPDSFTGEDCTEYHVHGGQAVITEMANVLGGLDGFRHAEAGEFTKRAFTNGKLDLTEVEGLGDLIHAETEAQRKQALRQMDGELSRMYTTWRKQIISYTASVEAYIDFAEEDNIEDDVLNQVNIGIEQLLSELESHLRDNRQGEILRSGVQVAIVGEPNVGKSSLLNSVCQRPAAIVSPLAGTTRDVVETGVNIGGYPVLLSDTAGLRETQDSIEKEGVRRALHRAQQADIKVLMMDCDLNQNAKKELSSFILQRITDLGIALTSDVEGQTGNCSTKENDSTELKNIFENYVLVFNKMDKLSKEEVIKLQTVTDLCDITSCIISCESGEGLDDFVTLLKEKVAKICGNPLAGSPSLTQTRHRQHLQACVSHLHQYQKQPEDVVIAAFSLQNAAREIGKITGKITSEDILDVIFRDFCIGK</sequence>
<keyword evidence="3" id="KW-0819">tRNA processing</keyword>
<dbReference type="GO" id="GO:0003924">
    <property type="term" value="F:GTPase activity"/>
    <property type="evidence" value="ECO:0007669"/>
    <property type="project" value="InterPro"/>
</dbReference>
<comment type="caution">
    <text evidence="7">The sequence shown here is derived from an EMBL/GenBank/DDBJ whole genome shotgun (WGS) entry which is preliminary data.</text>
</comment>
<keyword evidence="8" id="KW-1185">Reference proteome</keyword>
<dbReference type="InterPro" id="IPR027266">
    <property type="entry name" value="TrmE/GcvT-like"/>
</dbReference>
<dbReference type="PROSITE" id="PS51709">
    <property type="entry name" value="G_TRME"/>
    <property type="match status" value="1"/>
</dbReference>
<dbReference type="CDD" id="cd04164">
    <property type="entry name" value="trmE"/>
    <property type="match status" value="1"/>
</dbReference>
<dbReference type="HAMAP" id="MF_00379">
    <property type="entry name" value="GTPase_MnmE"/>
    <property type="match status" value="1"/>
</dbReference>
<evidence type="ECO:0000256" key="4">
    <source>
        <dbReference type="ARBA" id="ARBA00022741"/>
    </source>
</evidence>
<dbReference type="PANTHER" id="PTHR42714:SF2">
    <property type="entry name" value="TRNA MODIFICATION GTPASE GTPBP3, MITOCHONDRIAL"/>
    <property type="match status" value="1"/>
</dbReference>
<comment type="subcellular location">
    <subcellularLocation>
        <location evidence="1">Mitochondrion</location>
    </subcellularLocation>
</comment>
<dbReference type="EMBL" id="NEDP02001165">
    <property type="protein sequence ID" value="OWF53951.1"/>
    <property type="molecule type" value="Genomic_DNA"/>
</dbReference>
<evidence type="ECO:0000313" key="8">
    <source>
        <dbReference type="Proteomes" id="UP000242188"/>
    </source>
</evidence>
<dbReference type="Gene3D" id="3.40.50.300">
    <property type="entry name" value="P-loop containing nucleotide triphosphate hydrolases"/>
    <property type="match status" value="1"/>
</dbReference>